<name>A0A844ZL06_9SPHN</name>
<gene>
    <name evidence="3" type="ORF">GRI32_02950</name>
</gene>
<keyword evidence="1" id="KW-1133">Transmembrane helix</keyword>
<feature type="transmembrane region" description="Helical" evidence="1">
    <location>
        <begin position="295"/>
        <end position="314"/>
    </location>
</feature>
<feature type="transmembrane region" description="Helical" evidence="1">
    <location>
        <begin position="245"/>
        <end position="262"/>
    </location>
</feature>
<dbReference type="PANTHER" id="PTHR23028:SF134">
    <property type="entry name" value="PUTATIVE (AFU_ORTHOLOGUE AFUA_4G08520)-RELATED"/>
    <property type="match status" value="1"/>
</dbReference>
<dbReference type="GO" id="GO:0016747">
    <property type="term" value="F:acyltransferase activity, transferring groups other than amino-acyl groups"/>
    <property type="evidence" value="ECO:0007669"/>
    <property type="project" value="InterPro"/>
</dbReference>
<dbReference type="AlphaFoldDB" id="A0A844ZL06"/>
<organism evidence="3 4">
    <name type="scientific">Alteraurantiacibacter aestuarii</name>
    <dbReference type="NCBI Taxonomy" id="650004"/>
    <lineage>
        <taxon>Bacteria</taxon>
        <taxon>Pseudomonadati</taxon>
        <taxon>Pseudomonadota</taxon>
        <taxon>Alphaproteobacteria</taxon>
        <taxon>Sphingomonadales</taxon>
        <taxon>Erythrobacteraceae</taxon>
        <taxon>Alteraurantiacibacter</taxon>
    </lineage>
</organism>
<keyword evidence="1" id="KW-0812">Transmembrane</keyword>
<evidence type="ECO:0000259" key="2">
    <source>
        <dbReference type="Pfam" id="PF01757"/>
    </source>
</evidence>
<evidence type="ECO:0000313" key="4">
    <source>
        <dbReference type="Proteomes" id="UP000435243"/>
    </source>
</evidence>
<dbReference type="Proteomes" id="UP000435243">
    <property type="component" value="Unassembled WGS sequence"/>
</dbReference>
<feature type="transmembrane region" description="Helical" evidence="1">
    <location>
        <begin position="42"/>
        <end position="62"/>
    </location>
</feature>
<dbReference type="RefSeq" id="WP_160589656.1">
    <property type="nucleotide sequence ID" value="NZ_WTYY01000002.1"/>
</dbReference>
<dbReference type="Pfam" id="PF01757">
    <property type="entry name" value="Acyl_transf_3"/>
    <property type="match status" value="1"/>
</dbReference>
<feature type="transmembrane region" description="Helical" evidence="1">
    <location>
        <begin position="83"/>
        <end position="105"/>
    </location>
</feature>
<keyword evidence="4" id="KW-1185">Reference proteome</keyword>
<dbReference type="InterPro" id="IPR002656">
    <property type="entry name" value="Acyl_transf_3_dom"/>
</dbReference>
<keyword evidence="3" id="KW-0012">Acyltransferase</keyword>
<feature type="domain" description="Acyltransferase 3" evidence="2">
    <location>
        <begin position="10"/>
        <end position="312"/>
    </location>
</feature>
<sequence length="336" mass="36111">MASVGLMGRIYGLEAIRGIAALIVAAYHVNNVAPFPAAADEMFGVAYLAVDLFFLLSGFVLTRTYEQRMPATATFAVQRYVRLWPPVACGVLVGAFYLSVSGVIGDGDWTGMVMALATGLAILPVIGGTILLNPPAWSIFFELVANAIHAALLRRLSQPMLAAIVAACAIVLALGTGEARLDVGYGEMFWFGIPRVMMSYTLGVLLYRINGDRLWLPARLVWPALAAYALALVLIPAGLPTAVEVAFVLLVHPLVLLAALSLDRGRLALWLGAYSFPLYAIHYPVQFGIARLELGWMPTLAASLIIAAVLGMAVDPRWRRLVLEGLRLRAPQPAAT</sequence>
<dbReference type="InterPro" id="IPR050879">
    <property type="entry name" value="Acyltransferase_3"/>
</dbReference>
<feature type="transmembrane region" description="Helical" evidence="1">
    <location>
        <begin position="111"/>
        <end position="132"/>
    </location>
</feature>
<feature type="transmembrane region" description="Helical" evidence="1">
    <location>
        <begin position="220"/>
        <end position="239"/>
    </location>
</feature>
<dbReference type="OrthoDB" id="9796461at2"/>
<evidence type="ECO:0000256" key="1">
    <source>
        <dbReference type="SAM" id="Phobius"/>
    </source>
</evidence>
<comment type="caution">
    <text evidence="3">The sequence shown here is derived from an EMBL/GenBank/DDBJ whole genome shotgun (WGS) entry which is preliminary data.</text>
</comment>
<accession>A0A844ZL06</accession>
<evidence type="ECO:0000313" key="3">
    <source>
        <dbReference type="EMBL" id="MXO87690.1"/>
    </source>
</evidence>
<dbReference type="PANTHER" id="PTHR23028">
    <property type="entry name" value="ACETYLTRANSFERASE"/>
    <property type="match status" value="1"/>
</dbReference>
<proteinExistence type="predicted"/>
<keyword evidence="1" id="KW-0472">Membrane</keyword>
<protein>
    <submittedName>
        <fullName evidence="3">Acyltransferase family protein</fullName>
    </submittedName>
</protein>
<keyword evidence="3" id="KW-0808">Transferase</keyword>
<feature type="transmembrane region" description="Helical" evidence="1">
    <location>
        <begin position="189"/>
        <end position="208"/>
    </location>
</feature>
<feature type="transmembrane region" description="Helical" evidence="1">
    <location>
        <begin position="269"/>
        <end position="289"/>
    </location>
</feature>
<dbReference type="EMBL" id="WTYY01000002">
    <property type="protein sequence ID" value="MXO87690.1"/>
    <property type="molecule type" value="Genomic_DNA"/>
</dbReference>
<feature type="transmembrane region" description="Helical" evidence="1">
    <location>
        <begin position="160"/>
        <end position="177"/>
    </location>
</feature>
<feature type="transmembrane region" description="Helical" evidence="1">
    <location>
        <begin position="12"/>
        <end position="30"/>
    </location>
</feature>
<reference evidence="3 4" key="1">
    <citation type="submission" date="2019-12" db="EMBL/GenBank/DDBJ databases">
        <title>Genomic-based taxomic classification of the family Erythrobacteraceae.</title>
        <authorList>
            <person name="Xu L."/>
        </authorList>
    </citation>
    <scope>NUCLEOTIDE SEQUENCE [LARGE SCALE GENOMIC DNA]</scope>
    <source>
        <strain evidence="3 4">JCM 16339</strain>
    </source>
</reference>